<protein>
    <submittedName>
        <fullName evidence="2">Uncharacterized protein</fullName>
    </submittedName>
</protein>
<evidence type="ECO:0000313" key="2">
    <source>
        <dbReference type="WBParaSite" id="ACRNAN_scaffold4812.g17183.t1"/>
    </source>
</evidence>
<dbReference type="WBParaSite" id="ACRNAN_scaffold4812.g17183.t1">
    <property type="protein sequence ID" value="ACRNAN_scaffold4812.g17183.t1"/>
    <property type="gene ID" value="ACRNAN_scaffold4812.g17183"/>
</dbReference>
<dbReference type="Proteomes" id="UP000887540">
    <property type="component" value="Unplaced"/>
</dbReference>
<evidence type="ECO:0000313" key="1">
    <source>
        <dbReference type="Proteomes" id="UP000887540"/>
    </source>
</evidence>
<sequence>MSNYNILCDDENVCYEDSFCKLTPTNLILKTYYFPSGNDKTIKLTDIQIVYYKKQKIAQDLSVYCNNKYNVVIDTGKSIKKGFSVSNIEEFLEKFKERLPSEILFLNDLP</sequence>
<proteinExistence type="predicted"/>
<keyword evidence="1" id="KW-1185">Reference proteome</keyword>
<dbReference type="AlphaFoldDB" id="A0A914E1D7"/>
<dbReference type="PANTHER" id="PTHR35373:SF3">
    <property type="entry name" value="ACTIVATOR OF HSP90 ATPASE HOMOLOG 1-LIKE PROTEIN"/>
    <property type="match status" value="1"/>
</dbReference>
<dbReference type="PANTHER" id="PTHR35373">
    <property type="entry name" value="PROTEIN CBG16894"/>
    <property type="match status" value="1"/>
</dbReference>
<name>A0A914E1D7_9BILA</name>
<accession>A0A914E1D7</accession>
<organism evidence="1 2">
    <name type="scientific">Acrobeloides nanus</name>
    <dbReference type="NCBI Taxonomy" id="290746"/>
    <lineage>
        <taxon>Eukaryota</taxon>
        <taxon>Metazoa</taxon>
        <taxon>Ecdysozoa</taxon>
        <taxon>Nematoda</taxon>
        <taxon>Chromadorea</taxon>
        <taxon>Rhabditida</taxon>
        <taxon>Tylenchina</taxon>
        <taxon>Cephalobomorpha</taxon>
        <taxon>Cephaloboidea</taxon>
        <taxon>Cephalobidae</taxon>
        <taxon>Acrobeloides</taxon>
    </lineage>
</organism>
<reference evidence="2" key="1">
    <citation type="submission" date="2022-11" db="UniProtKB">
        <authorList>
            <consortium name="WormBaseParasite"/>
        </authorList>
    </citation>
    <scope>IDENTIFICATION</scope>
</reference>